<evidence type="ECO:0000256" key="1">
    <source>
        <dbReference type="ARBA" id="ARBA00022884"/>
    </source>
</evidence>
<evidence type="ECO:0000313" key="4">
    <source>
        <dbReference type="EMBL" id="KAG7554577.1"/>
    </source>
</evidence>
<evidence type="ECO:0000313" key="5">
    <source>
        <dbReference type="Proteomes" id="UP000694251"/>
    </source>
</evidence>
<comment type="caution">
    <text evidence="4">The sequence shown here is derived from an EMBL/GenBank/DDBJ whole genome shotgun (WGS) entry which is preliminary data.</text>
</comment>
<evidence type="ECO:0000256" key="2">
    <source>
        <dbReference type="PROSITE-ProRule" id="PRU00176"/>
    </source>
</evidence>
<keyword evidence="1 2" id="KW-0694">RNA-binding</keyword>
<dbReference type="PANTHER" id="PTHR23236">
    <property type="entry name" value="EUKARYOTIC TRANSLATION INITIATION FACTOR 4B/4H"/>
    <property type="match status" value="1"/>
</dbReference>
<organism evidence="4 5">
    <name type="scientific">Arabidopsis suecica</name>
    <name type="common">Swedish thale-cress</name>
    <name type="synonym">Cardaminopsis suecica</name>
    <dbReference type="NCBI Taxonomy" id="45249"/>
    <lineage>
        <taxon>Eukaryota</taxon>
        <taxon>Viridiplantae</taxon>
        <taxon>Streptophyta</taxon>
        <taxon>Embryophyta</taxon>
        <taxon>Tracheophyta</taxon>
        <taxon>Spermatophyta</taxon>
        <taxon>Magnoliopsida</taxon>
        <taxon>eudicotyledons</taxon>
        <taxon>Gunneridae</taxon>
        <taxon>Pentapetalae</taxon>
        <taxon>rosids</taxon>
        <taxon>malvids</taxon>
        <taxon>Brassicales</taxon>
        <taxon>Brassicaceae</taxon>
        <taxon>Camelineae</taxon>
        <taxon>Arabidopsis</taxon>
    </lineage>
</organism>
<dbReference type="InterPro" id="IPR000504">
    <property type="entry name" value="RRM_dom"/>
</dbReference>
<dbReference type="AlphaFoldDB" id="A0A8T1Z8A6"/>
<gene>
    <name evidence="4" type="ORF">ISN44_As11g008040</name>
</gene>
<protein>
    <submittedName>
        <fullName evidence="4">RNA recognition motif domain</fullName>
    </submittedName>
</protein>
<dbReference type="PROSITE" id="PS50102">
    <property type="entry name" value="RRM"/>
    <property type="match status" value="1"/>
</dbReference>
<dbReference type="Proteomes" id="UP000694251">
    <property type="component" value="Chromosome 11"/>
</dbReference>
<dbReference type="GO" id="GO:0008143">
    <property type="term" value="F:poly(A) binding"/>
    <property type="evidence" value="ECO:0007669"/>
    <property type="project" value="TreeGrafter"/>
</dbReference>
<dbReference type="PANTHER" id="PTHR23236:SF103">
    <property type="entry name" value="RNA-BINDING (RRM_RBD_RNP MOTIFS) FAMILY PROTEIN"/>
    <property type="match status" value="1"/>
</dbReference>
<feature type="domain" description="RRM" evidence="3">
    <location>
        <begin position="143"/>
        <end position="219"/>
    </location>
</feature>
<accession>A0A8T1Z8A6</accession>
<sequence>MDEYAKVWPRAGAYMRPKLQWLTKRRLGSIRKRSCISFSVTGYDTSVAYYDLDRALRKHFASCGRIRQCCISRDPERGYLSSVAWMAIRGEKGTGGKVLDLNGSDFEGCKLVVEASPSQGPNIEFSPEAAASRSARSRLFRSIIVSVSGFDPWLPEHELESSLRRHFSSCGEVTNISIHRGPSGIIKSPAFIFLLGEDAAEQALELSGSDVGGWKVAVKVLPLPPTINDSINQTRCFGISVTGYDTLLPEDDLKTALSKHFRSCGEVMDISIRRSSAFIYIMGEGAGDKATELSGSDMGGGWKVVAKVDSVPGEYHDEDPPMFIG</sequence>
<name>A0A8T1Z8A6_ARASU</name>
<dbReference type="OrthoDB" id="1113235at2759"/>
<proteinExistence type="predicted"/>
<reference evidence="4 5" key="1">
    <citation type="submission" date="2020-12" db="EMBL/GenBank/DDBJ databases">
        <title>Concerted genomic and epigenomic changes stabilize Arabidopsis allopolyploids.</title>
        <authorList>
            <person name="Chen Z."/>
        </authorList>
    </citation>
    <scope>NUCLEOTIDE SEQUENCE [LARGE SCALE GENOMIC DNA]</scope>
    <source>
        <strain evidence="4">As9502</strain>
        <tissue evidence="4">Leaf</tissue>
    </source>
</reference>
<evidence type="ECO:0000259" key="3">
    <source>
        <dbReference type="PROSITE" id="PS50102"/>
    </source>
</evidence>
<dbReference type="EMBL" id="JAEFBJ010000011">
    <property type="protein sequence ID" value="KAG7554577.1"/>
    <property type="molecule type" value="Genomic_DNA"/>
</dbReference>
<keyword evidence="5" id="KW-1185">Reference proteome</keyword>